<dbReference type="Pfam" id="PF00091">
    <property type="entry name" value="Tubulin"/>
    <property type="match status" value="1"/>
</dbReference>
<comment type="caution">
    <text evidence="9">The sequence shown here is derived from an EMBL/GenBank/DDBJ whole genome shotgun (WGS) entry which is preliminary data.</text>
</comment>
<dbReference type="Proteomes" id="UP001295684">
    <property type="component" value="Unassembled WGS sequence"/>
</dbReference>
<evidence type="ECO:0000256" key="1">
    <source>
        <dbReference type="ARBA" id="ARBA00009636"/>
    </source>
</evidence>
<proteinExistence type="inferred from homology"/>
<dbReference type="InterPro" id="IPR018316">
    <property type="entry name" value="Tubulin/FtsZ_2-layer-sand-dom"/>
</dbReference>
<dbReference type="GO" id="GO:0005200">
    <property type="term" value="F:structural constituent of cytoskeleton"/>
    <property type="evidence" value="ECO:0007669"/>
    <property type="project" value="InterPro"/>
</dbReference>
<dbReference type="InterPro" id="IPR036525">
    <property type="entry name" value="Tubulin/FtsZ_GTPase_sf"/>
</dbReference>
<dbReference type="PRINTS" id="PR01161">
    <property type="entry name" value="TUBULIN"/>
</dbReference>
<comment type="subunit">
    <text evidence="7">Dimer of alpha and beta chains. A typical microtubule is a hollow water-filled tube with an outer diameter of 25 nm and an inner diameter of 15 nM. Alpha-beta heterodimers associate head-to-tail to form protofilaments running lengthwise along the microtubule wall with the beta-tubulin subunit facing the microtubule plus end conferring a structural polarity. Microtubules usually have 13 protofilaments but different protofilament numbers can be found in some organisms and specialized cells.</text>
</comment>
<dbReference type="InterPro" id="IPR008280">
    <property type="entry name" value="Tub_FtsZ_C"/>
</dbReference>
<dbReference type="GO" id="GO:0003924">
    <property type="term" value="F:GTPase activity"/>
    <property type="evidence" value="ECO:0007669"/>
    <property type="project" value="InterPro"/>
</dbReference>
<keyword evidence="4" id="KW-0479">Metal-binding</keyword>
<dbReference type="GO" id="GO:0046872">
    <property type="term" value="F:metal ion binding"/>
    <property type="evidence" value="ECO:0007669"/>
    <property type="project" value="UniProtKB-KW"/>
</dbReference>
<evidence type="ECO:0000256" key="3">
    <source>
        <dbReference type="ARBA" id="ARBA00022701"/>
    </source>
</evidence>
<keyword evidence="3 7" id="KW-0493">Microtubule</keyword>
<evidence type="ECO:0000256" key="5">
    <source>
        <dbReference type="ARBA" id="ARBA00022741"/>
    </source>
</evidence>
<evidence type="ECO:0000313" key="10">
    <source>
        <dbReference type="Proteomes" id="UP001295684"/>
    </source>
</evidence>
<dbReference type="CDD" id="cd02187">
    <property type="entry name" value="beta_tubulin"/>
    <property type="match status" value="1"/>
</dbReference>
<reference evidence="9" key="1">
    <citation type="submission" date="2023-07" db="EMBL/GenBank/DDBJ databases">
        <authorList>
            <consortium name="AG Swart"/>
            <person name="Singh M."/>
            <person name="Singh A."/>
            <person name="Seah K."/>
            <person name="Emmerich C."/>
        </authorList>
    </citation>
    <scope>NUCLEOTIDE SEQUENCE</scope>
    <source>
        <strain evidence="9">DP1</strain>
    </source>
</reference>
<dbReference type="SMART" id="SM00864">
    <property type="entry name" value="Tubulin"/>
    <property type="match status" value="1"/>
</dbReference>
<keyword evidence="10" id="KW-1185">Reference proteome</keyword>
<evidence type="ECO:0000256" key="2">
    <source>
        <dbReference type="ARBA" id="ARBA00013288"/>
    </source>
</evidence>
<dbReference type="GO" id="GO:0005874">
    <property type="term" value="C:microtubule"/>
    <property type="evidence" value="ECO:0007669"/>
    <property type="project" value="UniProtKB-KW"/>
</dbReference>
<dbReference type="InterPro" id="IPR000217">
    <property type="entry name" value="Tubulin"/>
</dbReference>
<dbReference type="InterPro" id="IPR002453">
    <property type="entry name" value="Beta_tubulin"/>
</dbReference>
<organism evidence="9 10">
    <name type="scientific">Euplotes crassus</name>
    <dbReference type="NCBI Taxonomy" id="5936"/>
    <lineage>
        <taxon>Eukaryota</taxon>
        <taxon>Sar</taxon>
        <taxon>Alveolata</taxon>
        <taxon>Ciliophora</taxon>
        <taxon>Intramacronucleata</taxon>
        <taxon>Spirotrichea</taxon>
        <taxon>Hypotrichia</taxon>
        <taxon>Euplotida</taxon>
        <taxon>Euplotidae</taxon>
        <taxon>Moneuplotes</taxon>
    </lineage>
</organism>
<dbReference type="GO" id="GO:0005525">
    <property type="term" value="F:GTP binding"/>
    <property type="evidence" value="ECO:0007669"/>
    <property type="project" value="UniProtKB-UniRule"/>
</dbReference>
<dbReference type="InterPro" id="IPR017975">
    <property type="entry name" value="Tubulin_CS"/>
</dbReference>
<accession>A0AAD1UHC3</accession>
<dbReference type="EMBL" id="CAMPGE010010580">
    <property type="protein sequence ID" value="CAI2369428.1"/>
    <property type="molecule type" value="Genomic_DNA"/>
</dbReference>
<dbReference type="Gene3D" id="3.30.1330.20">
    <property type="entry name" value="Tubulin/FtsZ, C-terminal domain"/>
    <property type="match status" value="1"/>
</dbReference>
<evidence type="ECO:0000313" key="9">
    <source>
        <dbReference type="EMBL" id="CAI2369428.1"/>
    </source>
</evidence>
<comment type="function">
    <text evidence="7">Tubulin is the major constituent of microtubules, a cylinder consisting of laterally associated linear protofilaments composed of alpha- and beta-tubulin heterodimers. Microtubules grow by the addition of GTP-tubulin dimers to the microtubule end, where a stabilizing cap forms. Below the cap, tubulin dimers are in GDP-bound state, owing to GTPase activity of alpha-tubulin.</text>
</comment>
<dbReference type="InterPro" id="IPR023123">
    <property type="entry name" value="Tubulin_C"/>
</dbReference>
<dbReference type="GO" id="GO:0007017">
    <property type="term" value="P:microtubule-based process"/>
    <property type="evidence" value="ECO:0007669"/>
    <property type="project" value="InterPro"/>
</dbReference>
<dbReference type="SUPFAM" id="SSF55307">
    <property type="entry name" value="Tubulin C-terminal domain-like"/>
    <property type="match status" value="1"/>
</dbReference>
<feature type="domain" description="Tubulin/FtsZ GTPase" evidence="8">
    <location>
        <begin position="47"/>
        <end position="244"/>
    </location>
</feature>
<name>A0AAD1UHC3_EUPCR</name>
<evidence type="ECO:0000259" key="8">
    <source>
        <dbReference type="SMART" id="SM00864"/>
    </source>
</evidence>
<protein>
    <recommendedName>
        <fullName evidence="2 7">Tubulin beta chain</fullName>
    </recommendedName>
</protein>
<dbReference type="InterPro" id="IPR003008">
    <property type="entry name" value="Tubulin_FtsZ_GTPase"/>
</dbReference>
<dbReference type="InterPro" id="IPR037103">
    <property type="entry name" value="Tubulin/FtsZ-like_C"/>
</dbReference>
<dbReference type="PANTHER" id="PTHR11588">
    <property type="entry name" value="TUBULIN"/>
    <property type="match status" value="1"/>
</dbReference>
<dbReference type="PRINTS" id="PR01163">
    <property type="entry name" value="BETATUBULIN"/>
</dbReference>
<dbReference type="PROSITE" id="PS00227">
    <property type="entry name" value="TUBULIN"/>
    <property type="match status" value="1"/>
</dbReference>
<evidence type="ECO:0000256" key="6">
    <source>
        <dbReference type="ARBA" id="ARBA00023134"/>
    </source>
</evidence>
<keyword evidence="5 7" id="KW-0547">Nucleotide-binding</keyword>
<dbReference type="Pfam" id="PF03953">
    <property type="entry name" value="Tubulin_C"/>
    <property type="match status" value="1"/>
</dbReference>
<dbReference type="SUPFAM" id="SSF52490">
    <property type="entry name" value="Tubulin nucleotide-binding domain-like"/>
    <property type="match status" value="1"/>
</dbReference>
<dbReference type="AlphaFoldDB" id="A0AAD1UHC3"/>
<dbReference type="Gene3D" id="3.40.50.1440">
    <property type="entry name" value="Tubulin/FtsZ, GTPase domain"/>
    <property type="match status" value="1"/>
</dbReference>
<keyword evidence="6 7" id="KW-0342">GTP-binding</keyword>
<comment type="similarity">
    <text evidence="1 7">Belongs to the tubulin family.</text>
</comment>
<evidence type="ECO:0000256" key="4">
    <source>
        <dbReference type="ARBA" id="ARBA00022723"/>
    </source>
</evidence>
<dbReference type="Gene3D" id="1.10.287.600">
    <property type="entry name" value="Helix hairpin bin"/>
    <property type="match status" value="1"/>
</dbReference>
<evidence type="ECO:0000256" key="7">
    <source>
        <dbReference type="RuleBase" id="RU000352"/>
    </source>
</evidence>
<sequence>MAEIVQLNVGQCGNAIGSQYWSKLIDEHSLNNQGEYIGNKDLCLDKVHVSFNENSKHVYSPRAILVDLEPSLIDDIRSGTYGNLFHCDNYVNGYTSAGKNWARGYYTEGREIIEMIRDTLTKELEKCDRVHCLQINHSVAGGTGSGLTSLIISKIVDDHPGLMKISNTFYPTNDLESCPFESYNAVLASMELIENVEMVSVFDNKSLHNACGRNISGTKHSLNEINDLAALFISDTNAPMRLSGQINTNFLKIMHNIIPFPRLHYMVPKISKINLNHSLKESPESQLITSIFEKSRNLCSCNYTFSGSNYMTAYISCRGNLSLLELQKEGYAYRKKNEDMFAYWIQDSLHISSTSIPSESLPRATCMGNKYEVYEVFNNIGHDFAELHQKKKYLHHYTDQGMDPMEIIESESTFNDLISEYQQCNGCCCNFESEGEYEEGEFDEEDDQ</sequence>
<gene>
    <name evidence="9" type="ORF">ECRASSUSDP1_LOCUS10728</name>
</gene>